<dbReference type="InterPro" id="IPR009537">
    <property type="entry name" value="DUF1156"/>
</dbReference>
<dbReference type="RefSeq" id="WP_147661458.1">
    <property type="nucleotide sequence ID" value="NZ_CP042905.2"/>
</dbReference>
<reference evidence="2 3" key="2">
    <citation type="journal article" date="2024" name="Int. J. Syst. Evol. Microbiol.">
        <title>Promethearchaeum syntrophicum gen. nov., sp. nov., an anaerobic, obligately syntrophic archaeon, the first isolate of the lineage 'Asgard' archaea, and proposal of the new archaeal phylum Promethearchaeota phyl. nov. and kingdom Promethearchaeati regn. nov.</title>
        <authorList>
            <person name="Imachi H."/>
            <person name="Nobu M.K."/>
            <person name="Kato S."/>
            <person name="Takaki Y."/>
            <person name="Miyazaki M."/>
            <person name="Miyata M."/>
            <person name="Ogawara M."/>
            <person name="Saito Y."/>
            <person name="Sakai S."/>
            <person name="Tahara Y.O."/>
            <person name="Takano Y."/>
            <person name="Tasumi E."/>
            <person name="Uematsu K."/>
            <person name="Yoshimura T."/>
            <person name="Itoh T."/>
            <person name="Ohkuma M."/>
            <person name="Takai K."/>
        </authorList>
    </citation>
    <scope>NUCLEOTIDE SEQUENCE [LARGE SCALE GENOMIC DNA]</scope>
    <source>
        <strain evidence="2 3">MK-D1</strain>
    </source>
</reference>
<proteinExistence type="predicted"/>
<evidence type="ECO:0000313" key="2">
    <source>
        <dbReference type="EMBL" id="QEE14506.1"/>
    </source>
</evidence>
<evidence type="ECO:0000259" key="1">
    <source>
        <dbReference type="Pfam" id="PF06634"/>
    </source>
</evidence>
<name>A0A5B9D697_9ARCH</name>
<dbReference type="AlphaFoldDB" id="A0A5B9D697"/>
<dbReference type="Pfam" id="PF06634">
    <property type="entry name" value="DUF1156"/>
    <property type="match status" value="1"/>
</dbReference>
<reference evidence="2 3" key="1">
    <citation type="journal article" date="2020" name="Nature">
        <title>Isolation of an archaeon at the prokaryote-eukaryote interface.</title>
        <authorList>
            <person name="Imachi H."/>
            <person name="Nobu M.K."/>
            <person name="Nakahara N."/>
            <person name="Morono Y."/>
            <person name="Ogawara M."/>
            <person name="Takaki Y."/>
            <person name="Takano Y."/>
            <person name="Uematsu K."/>
            <person name="Ikuta T."/>
            <person name="Ito M."/>
            <person name="Matsui Y."/>
            <person name="Miyazaki M."/>
            <person name="Murata K."/>
            <person name="Saito Y."/>
            <person name="Sakai S."/>
            <person name="Song C."/>
            <person name="Tasumi E."/>
            <person name="Yamanaka Y."/>
            <person name="Yamaguchi T."/>
            <person name="Kamagata Y."/>
            <person name="Tamaki H."/>
            <person name="Takai K."/>
        </authorList>
    </citation>
    <scope>NUCLEOTIDE SEQUENCE [LARGE SCALE GENOMIC DNA]</scope>
    <source>
        <strain evidence="2 3">MK-D1</strain>
    </source>
</reference>
<gene>
    <name evidence="2" type="ORF">DSAG12_00319</name>
</gene>
<dbReference type="GeneID" id="92244918"/>
<protein>
    <submittedName>
        <fullName evidence="2">DUF1156 domain-containing protein</fullName>
    </submittedName>
</protein>
<keyword evidence="3" id="KW-1185">Reference proteome</keyword>
<sequence length="60" mass="7213">MSELKHKRLIETFFPSNIIKPVALREKKDRPPIFALHYYWIRKPLAVIRTFRGLFILICS</sequence>
<dbReference type="KEGG" id="psyt:DSAG12_00319"/>
<feature type="domain" description="DUF1156" evidence="1">
    <location>
        <begin position="14"/>
        <end position="49"/>
    </location>
</feature>
<dbReference type="EMBL" id="CP042905">
    <property type="protein sequence ID" value="QEE14506.1"/>
    <property type="molecule type" value="Genomic_DNA"/>
</dbReference>
<evidence type="ECO:0000313" key="3">
    <source>
        <dbReference type="Proteomes" id="UP000321408"/>
    </source>
</evidence>
<organism evidence="2 3">
    <name type="scientific">Promethearchaeum syntrophicum</name>
    <dbReference type="NCBI Taxonomy" id="2594042"/>
    <lineage>
        <taxon>Archaea</taxon>
        <taxon>Promethearchaeati</taxon>
        <taxon>Promethearchaeota</taxon>
        <taxon>Promethearchaeia</taxon>
        <taxon>Promethearchaeales</taxon>
        <taxon>Promethearchaeaceae</taxon>
        <taxon>Promethearchaeum</taxon>
    </lineage>
</organism>
<accession>A0A5B9D697</accession>
<dbReference type="Proteomes" id="UP000321408">
    <property type="component" value="Chromosome"/>
</dbReference>